<proteinExistence type="predicted"/>
<reference evidence="1" key="1">
    <citation type="submission" date="2022-06" db="EMBL/GenBank/DDBJ databases">
        <title>Alkalimarinus sp. nov., isolated from gut of a Alitta virens.</title>
        <authorList>
            <person name="Yang A.I."/>
            <person name="Shin N.-R."/>
        </authorList>
    </citation>
    <scope>NUCLEOTIDE SEQUENCE</scope>
    <source>
        <strain evidence="1">A2M4</strain>
    </source>
</reference>
<keyword evidence="2" id="KW-1185">Reference proteome</keyword>
<name>A0ABY6MXV1_9ALTE</name>
<gene>
    <name evidence="1" type="ORF">NKI27_10970</name>
</gene>
<sequence>MISLLIHASELTLLGLLAYLAYQVATLFNNQQIAVSDNTVEPTSPKLKLNAINHPLSANQNLHRRNSRVESITSSQIFTGIQLFEIKRNGINPLSPAQEWIGSGISYYLLGAANAITEHFDCTGTDKDDVMRYLLTKNLSYSEELADRFISNLYHSDEQAVEKNAYTAGIDAARTWLSKKFIPEEHSLLNNLNSLGFVA</sequence>
<accession>A0ABY6MXV1</accession>
<organism evidence="1 2">
    <name type="scientific">Alkalimarinus alittae</name>
    <dbReference type="NCBI Taxonomy" id="2961619"/>
    <lineage>
        <taxon>Bacteria</taxon>
        <taxon>Pseudomonadati</taxon>
        <taxon>Pseudomonadota</taxon>
        <taxon>Gammaproteobacteria</taxon>
        <taxon>Alteromonadales</taxon>
        <taxon>Alteromonadaceae</taxon>
        <taxon>Alkalimarinus</taxon>
    </lineage>
</organism>
<dbReference type="Proteomes" id="UP001163739">
    <property type="component" value="Chromosome"/>
</dbReference>
<evidence type="ECO:0000313" key="2">
    <source>
        <dbReference type="Proteomes" id="UP001163739"/>
    </source>
</evidence>
<dbReference type="EMBL" id="CP100390">
    <property type="protein sequence ID" value="UZE94609.1"/>
    <property type="molecule type" value="Genomic_DNA"/>
</dbReference>
<protein>
    <submittedName>
        <fullName evidence="1">Uncharacterized protein</fullName>
    </submittedName>
</protein>
<evidence type="ECO:0000313" key="1">
    <source>
        <dbReference type="EMBL" id="UZE94609.1"/>
    </source>
</evidence>
<dbReference type="RefSeq" id="WP_265046102.1">
    <property type="nucleotide sequence ID" value="NZ_CP100390.1"/>
</dbReference>